<accession>A0ACB7Y0I5</accession>
<organism evidence="1 2">
    <name type="scientific">Vaccinium darrowii</name>
    <dbReference type="NCBI Taxonomy" id="229202"/>
    <lineage>
        <taxon>Eukaryota</taxon>
        <taxon>Viridiplantae</taxon>
        <taxon>Streptophyta</taxon>
        <taxon>Embryophyta</taxon>
        <taxon>Tracheophyta</taxon>
        <taxon>Spermatophyta</taxon>
        <taxon>Magnoliopsida</taxon>
        <taxon>eudicotyledons</taxon>
        <taxon>Gunneridae</taxon>
        <taxon>Pentapetalae</taxon>
        <taxon>asterids</taxon>
        <taxon>Ericales</taxon>
        <taxon>Ericaceae</taxon>
        <taxon>Vaccinioideae</taxon>
        <taxon>Vaccinieae</taxon>
        <taxon>Vaccinium</taxon>
    </lineage>
</organism>
<comment type="caution">
    <text evidence="1">The sequence shown here is derived from an EMBL/GenBank/DDBJ whole genome shotgun (WGS) entry which is preliminary data.</text>
</comment>
<keyword evidence="2" id="KW-1185">Reference proteome</keyword>
<dbReference type="Proteomes" id="UP000828048">
    <property type="component" value="Chromosome 5"/>
</dbReference>
<reference evidence="1 2" key="1">
    <citation type="journal article" date="2021" name="Hortic Res">
        <title>High-quality reference genome and annotation aids understanding of berry development for evergreen blueberry (Vaccinium darrowii).</title>
        <authorList>
            <person name="Yu J."/>
            <person name="Hulse-Kemp A.M."/>
            <person name="Babiker E."/>
            <person name="Staton M."/>
        </authorList>
    </citation>
    <scope>NUCLEOTIDE SEQUENCE [LARGE SCALE GENOMIC DNA]</scope>
    <source>
        <strain evidence="2">cv. NJ 8807/NJ 8810</strain>
        <tissue evidence="1">Young leaf</tissue>
    </source>
</reference>
<evidence type="ECO:0000313" key="1">
    <source>
        <dbReference type="EMBL" id="KAH7846949.1"/>
    </source>
</evidence>
<proteinExistence type="predicted"/>
<dbReference type="EMBL" id="CM037155">
    <property type="protein sequence ID" value="KAH7846949.1"/>
    <property type="molecule type" value="Genomic_DNA"/>
</dbReference>
<protein>
    <submittedName>
        <fullName evidence="1">Uncharacterized protein</fullName>
    </submittedName>
</protein>
<gene>
    <name evidence="1" type="ORF">Vadar_020047</name>
</gene>
<name>A0ACB7Y0I5_9ERIC</name>
<sequence>MFVGVKDDLFNNIRYAEQQPLSDLDQVLVKFCFDADEPIGYCFSCFFDLHGNPSEHANRDDICCLKPQEWIKDTIINLVVIQLTNQQRADHADQCHTAWYLPTYVARKRLACTSEKQSKAEIKNIADKWFRPDRYTGKLLSCKEIYMPFNDNESHWLCLKVDMVHNVVYLYDPKPDPYRAEERITVAQLLVKALHELLQRKHAIDYQASVEEFELMELKVAPRQKDHDTYFPLHRSRYCCLSCGACTSMMGSSYDMQFGDIDRQRLVLNLVRDLHNSAYSSVQNAFAEYTARYVAPEYAKSHLLNEKSDVYSFGVSVFLNYWKGSSGLWSPG</sequence>
<evidence type="ECO:0000313" key="2">
    <source>
        <dbReference type="Proteomes" id="UP000828048"/>
    </source>
</evidence>